<gene>
    <name evidence="2" type="ORF">PISMIDRAFT_640669</name>
</gene>
<proteinExistence type="predicted"/>
<dbReference type="InterPro" id="IPR040976">
    <property type="entry name" value="Pkinase_fungal"/>
</dbReference>
<evidence type="ECO:0000259" key="1">
    <source>
        <dbReference type="Pfam" id="PF17667"/>
    </source>
</evidence>
<name>A0A0C9Z6P2_9AGAM</name>
<reference evidence="2 3" key="1">
    <citation type="submission" date="2014-04" db="EMBL/GenBank/DDBJ databases">
        <authorList>
            <consortium name="DOE Joint Genome Institute"/>
            <person name="Kuo A."/>
            <person name="Kohler A."/>
            <person name="Costa M.D."/>
            <person name="Nagy L.G."/>
            <person name="Floudas D."/>
            <person name="Copeland A."/>
            <person name="Barry K.W."/>
            <person name="Cichocki N."/>
            <person name="Veneault-Fourrey C."/>
            <person name="LaButti K."/>
            <person name="Lindquist E.A."/>
            <person name="Lipzen A."/>
            <person name="Lundell T."/>
            <person name="Morin E."/>
            <person name="Murat C."/>
            <person name="Sun H."/>
            <person name="Tunlid A."/>
            <person name="Henrissat B."/>
            <person name="Grigoriev I.V."/>
            <person name="Hibbett D.S."/>
            <person name="Martin F."/>
            <person name="Nordberg H.P."/>
            <person name="Cantor M.N."/>
            <person name="Hua S.X."/>
        </authorList>
    </citation>
    <scope>NUCLEOTIDE SEQUENCE [LARGE SCALE GENOMIC DNA]</scope>
    <source>
        <strain evidence="2 3">441</strain>
    </source>
</reference>
<reference evidence="3" key="2">
    <citation type="submission" date="2015-01" db="EMBL/GenBank/DDBJ databases">
        <title>Evolutionary Origins and Diversification of the Mycorrhizal Mutualists.</title>
        <authorList>
            <consortium name="DOE Joint Genome Institute"/>
            <consortium name="Mycorrhizal Genomics Consortium"/>
            <person name="Kohler A."/>
            <person name="Kuo A."/>
            <person name="Nagy L.G."/>
            <person name="Floudas D."/>
            <person name="Copeland A."/>
            <person name="Barry K.W."/>
            <person name="Cichocki N."/>
            <person name="Veneault-Fourrey C."/>
            <person name="LaButti K."/>
            <person name="Lindquist E.A."/>
            <person name="Lipzen A."/>
            <person name="Lundell T."/>
            <person name="Morin E."/>
            <person name="Murat C."/>
            <person name="Riley R."/>
            <person name="Ohm R."/>
            <person name="Sun H."/>
            <person name="Tunlid A."/>
            <person name="Henrissat B."/>
            <person name="Grigoriev I.V."/>
            <person name="Hibbett D.S."/>
            <person name="Martin F."/>
        </authorList>
    </citation>
    <scope>NUCLEOTIDE SEQUENCE [LARGE SCALE GENOMIC DNA]</scope>
    <source>
        <strain evidence="3">441</strain>
    </source>
</reference>
<dbReference type="InterPro" id="IPR011009">
    <property type="entry name" value="Kinase-like_dom_sf"/>
</dbReference>
<feature type="non-terminal residue" evidence="2">
    <location>
        <position position="219"/>
    </location>
</feature>
<accession>A0A0C9Z6P2</accession>
<feature type="domain" description="Fungal-type protein kinase" evidence="1">
    <location>
        <begin position="3"/>
        <end position="140"/>
    </location>
</feature>
<dbReference type="EMBL" id="KN833886">
    <property type="protein sequence ID" value="KIK15553.1"/>
    <property type="molecule type" value="Genomic_DNA"/>
</dbReference>
<dbReference type="Proteomes" id="UP000054018">
    <property type="component" value="Unassembled WGS sequence"/>
</dbReference>
<dbReference type="SUPFAM" id="SSF56112">
    <property type="entry name" value="Protein kinase-like (PK-like)"/>
    <property type="match status" value="1"/>
</dbReference>
<keyword evidence="3" id="KW-1185">Reference proteome</keyword>
<dbReference type="HOGENOM" id="CLU_110087_0_0_1"/>
<evidence type="ECO:0000313" key="3">
    <source>
        <dbReference type="Proteomes" id="UP000054018"/>
    </source>
</evidence>
<dbReference type="Pfam" id="PF17667">
    <property type="entry name" value="Pkinase_fungal"/>
    <property type="match status" value="1"/>
</dbReference>
<protein>
    <recommendedName>
        <fullName evidence="1">Fungal-type protein kinase domain-containing protein</fullName>
    </recommendedName>
</protein>
<dbReference type="Gene3D" id="1.10.510.10">
    <property type="entry name" value="Transferase(Phosphotransferase) domain 1"/>
    <property type="match status" value="1"/>
</dbReference>
<sequence length="219" mass="25742">IHHKKHYHLVFKEVCQPIHNLKRLDIMFKTLMDVHKALELLHSIGWVHCDISTGKVLCWGKMGKLGDLEHAKSMDSNMTHEVHAFIDMLKGMMEFMASKVEAQKYLFQRHTDELFTPVECLFNFNPLHDMESLWWIAMWILYYHVDQKGGWPSSEQITEFYELFPGRFKSRCFMMFCDPLNISKTALFLQNVFTHHTTTFASIIMRIGLEGVTYILIAP</sequence>
<organism evidence="2 3">
    <name type="scientific">Pisolithus microcarpus 441</name>
    <dbReference type="NCBI Taxonomy" id="765257"/>
    <lineage>
        <taxon>Eukaryota</taxon>
        <taxon>Fungi</taxon>
        <taxon>Dikarya</taxon>
        <taxon>Basidiomycota</taxon>
        <taxon>Agaricomycotina</taxon>
        <taxon>Agaricomycetes</taxon>
        <taxon>Agaricomycetidae</taxon>
        <taxon>Boletales</taxon>
        <taxon>Sclerodermatineae</taxon>
        <taxon>Pisolithaceae</taxon>
        <taxon>Pisolithus</taxon>
    </lineage>
</organism>
<dbReference type="AlphaFoldDB" id="A0A0C9Z6P2"/>
<evidence type="ECO:0000313" key="2">
    <source>
        <dbReference type="EMBL" id="KIK15553.1"/>
    </source>
</evidence>
<dbReference type="OrthoDB" id="3260094at2759"/>
<dbReference type="STRING" id="765257.A0A0C9Z6P2"/>